<dbReference type="GO" id="GO:0005337">
    <property type="term" value="F:nucleoside transmembrane transporter activity"/>
    <property type="evidence" value="ECO:0007669"/>
    <property type="project" value="InterPro"/>
</dbReference>
<feature type="transmembrane region" description="Helical" evidence="2">
    <location>
        <begin position="170"/>
        <end position="187"/>
    </location>
</feature>
<feature type="domain" description="Concentrative nucleoside transporter N-terminal" evidence="3">
    <location>
        <begin position="176"/>
        <end position="248"/>
    </location>
</feature>
<dbReference type="InterPro" id="IPR008276">
    <property type="entry name" value="C_nuclsd_transpt"/>
</dbReference>
<name>A0A9W8LN28_9FUNG</name>
<comment type="caution">
    <text evidence="4">The sequence shown here is derived from an EMBL/GenBank/DDBJ whole genome shotgun (WGS) entry which is preliminary data.</text>
</comment>
<feature type="region of interest" description="Disordered" evidence="1">
    <location>
        <begin position="1"/>
        <end position="47"/>
    </location>
</feature>
<reference evidence="4" key="1">
    <citation type="submission" date="2022-07" db="EMBL/GenBank/DDBJ databases">
        <title>Phylogenomic reconstructions and comparative analyses of Kickxellomycotina fungi.</title>
        <authorList>
            <person name="Reynolds N.K."/>
            <person name="Stajich J.E."/>
            <person name="Barry K."/>
            <person name="Grigoriev I.V."/>
            <person name="Crous P."/>
            <person name="Smith M.E."/>
        </authorList>
    </citation>
    <scope>NUCLEOTIDE SEQUENCE</scope>
    <source>
        <strain evidence="4">NRRL 1565</strain>
    </source>
</reference>
<dbReference type="PANTHER" id="PTHR10590:SF4">
    <property type="entry name" value="SOLUTE CARRIER FAMILY 28 MEMBER 3"/>
    <property type="match status" value="1"/>
</dbReference>
<gene>
    <name evidence="4" type="ORF">H4R20_007053</name>
</gene>
<feature type="transmembrane region" description="Helical" evidence="2">
    <location>
        <begin position="96"/>
        <end position="118"/>
    </location>
</feature>
<sequence>MSLHSDDADSISGDTSDSVGGTAGAEGNDAYDVEKSDDQLPREEGPHPRTWAVRTRQLIAKHKSSLIAAVWLLITAYFIAALSLKRKRQASDVLTLVFLYVFVTGRIAIYFIPTQPLCRHVNKAWMWGSGAIVQRIPQYLRYPLSALLLLVVALSVSLGLEAVDNGNRLARMQSLFGILIITGLLVLTSRHRASINWQTVLVGYLLQFCLGCIVLKTSWGSGLFSWLADAASGFLAFSRFGAGLIFGQ</sequence>
<evidence type="ECO:0000259" key="3">
    <source>
        <dbReference type="Pfam" id="PF01773"/>
    </source>
</evidence>
<organism evidence="4 5">
    <name type="scientific">Coemansia guatemalensis</name>
    <dbReference type="NCBI Taxonomy" id="2761395"/>
    <lineage>
        <taxon>Eukaryota</taxon>
        <taxon>Fungi</taxon>
        <taxon>Fungi incertae sedis</taxon>
        <taxon>Zoopagomycota</taxon>
        <taxon>Kickxellomycotina</taxon>
        <taxon>Kickxellomycetes</taxon>
        <taxon>Kickxellales</taxon>
        <taxon>Kickxellaceae</taxon>
        <taxon>Coemansia</taxon>
    </lineage>
</organism>
<proteinExistence type="predicted"/>
<feature type="transmembrane region" description="Helical" evidence="2">
    <location>
        <begin position="66"/>
        <end position="84"/>
    </location>
</feature>
<keyword evidence="2" id="KW-0472">Membrane</keyword>
<keyword evidence="2" id="KW-1133">Transmembrane helix</keyword>
<dbReference type="GO" id="GO:0005886">
    <property type="term" value="C:plasma membrane"/>
    <property type="evidence" value="ECO:0007669"/>
    <property type="project" value="TreeGrafter"/>
</dbReference>
<evidence type="ECO:0000256" key="2">
    <source>
        <dbReference type="SAM" id="Phobius"/>
    </source>
</evidence>
<feature type="non-terminal residue" evidence="4">
    <location>
        <position position="248"/>
    </location>
</feature>
<evidence type="ECO:0000256" key="1">
    <source>
        <dbReference type="SAM" id="MobiDB-lite"/>
    </source>
</evidence>
<dbReference type="PANTHER" id="PTHR10590">
    <property type="entry name" value="SODIUM/NUCLEOSIDE COTRANSPORTER"/>
    <property type="match status" value="1"/>
</dbReference>
<evidence type="ECO:0000313" key="5">
    <source>
        <dbReference type="Proteomes" id="UP001140094"/>
    </source>
</evidence>
<keyword evidence="2" id="KW-0812">Transmembrane</keyword>
<dbReference type="GO" id="GO:0015293">
    <property type="term" value="F:symporter activity"/>
    <property type="evidence" value="ECO:0007669"/>
    <property type="project" value="TreeGrafter"/>
</dbReference>
<evidence type="ECO:0000313" key="4">
    <source>
        <dbReference type="EMBL" id="KAJ2790197.1"/>
    </source>
</evidence>
<feature type="transmembrane region" description="Helical" evidence="2">
    <location>
        <begin position="139"/>
        <end position="158"/>
    </location>
</feature>
<dbReference type="OrthoDB" id="6075923at2759"/>
<feature type="compositionally biased region" description="Basic and acidic residues" evidence="1">
    <location>
        <begin position="32"/>
        <end position="47"/>
    </location>
</feature>
<keyword evidence="5" id="KW-1185">Reference proteome</keyword>
<dbReference type="InterPro" id="IPR002668">
    <property type="entry name" value="CNT_N_dom"/>
</dbReference>
<feature type="transmembrane region" description="Helical" evidence="2">
    <location>
        <begin position="199"/>
        <end position="217"/>
    </location>
</feature>
<dbReference type="Proteomes" id="UP001140094">
    <property type="component" value="Unassembled WGS sequence"/>
</dbReference>
<dbReference type="Pfam" id="PF01773">
    <property type="entry name" value="Nucleos_tra2_N"/>
    <property type="match status" value="1"/>
</dbReference>
<dbReference type="AlphaFoldDB" id="A0A9W8LN28"/>
<protein>
    <recommendedName>
        <fullName evidence="3">Concentrative nucleoside transporter N-terminal domain-containing protein</fullName>
    </recommendedName>
</protein>
<accession>A0A9W8LN28</accession>
<dbReference type="EMBL" id="JANBUO010003596">
    <property type="protein sequence ID" value="KAJ2790197.1"/>
    <property type="molecule type" value="Genomic_DNA"/>
</dbReference>